<keyword evidence="2" id="KW-0653">Protein transport</keyword>
<protein>
    <recommendedName>
        <fullName evidence="5">Flagellar assembly protein FliH/Type III secretion system HrpE domain-containing protein</fullName>
    </recommendedName>
</protein>
<accession>A0A838L4W3</accession>
<sequence>MSFVLLHADSVATALVDDPVVPATDIAALKDATALLAEAGRIRAEAEDRATEAIEAGYQKGHAQGLADGRASGESEMRTEMFRLAIKAGEQQRQRQEEIAGLALEVVRRIAGAIGDEPMVARLAERAAAQLSPDTAATVRVPPAALAETSQRLADHANLIVEEDDTLAPTDCVVETALGRTHAGLETQLSQIERSWAEAARER</sequence>
<dbReference type="GO" id="GO:0005829">
    <property type="term" value="C:cytosol"/>
    <property type="evidence" value="ECO:0007669"/>
    <property type="project" value="TreeGrafter"/>
</dbReference>
<proteinExistence type="predicted"/>
<evidence type="ECO:0000256" key="2">
    <source>
        <dbReference type="ARBA" id="ARBA00022927"/>
    </source>
</evidence>
<dbReference type="InterPro" id="IPR010586">
    <property type="entry name" value="T3SS_stator_protein"/>
</dbReference>
<dbReference type="PANTHER" id="PTHR34982:SF1">
    <property type="entry name" value="FLAGELLAR ASSEMBLY PROTEIN FLIH"/>
    <property type="match status" value="1"/>
</dbReference>
<name>A0A838L4W3_9SPHN</name>
<evidence type="ECO:0008006" key="5">
    <source>
        <dbReference type="Google" id="ProtNLM"/>
    </source>
</evidence>
<dbReference type="Pfam" id="PF06635">
    <property type="entry name" value="T3SS_SCTL"/>
    <property type="match status" value="1"/>
</dbReference>
<dbReference type="EMBL" id="JACEIB010000006">
    <property type="protein sequence ID" value="MBA2934204.1"/>
    <property type="molecule type" value="Genomic_DNA"/>
</dbReference>
<dbReference type="PANTHER" id="PTHR34982">
    <property type="entry name" value="YOP PROTEINS TRANSLOCATION PROTEIN L"/>
    <property type="match status" value="1"/>
</dbReference>
<dbReference type="GO" id="GO:0015031">
    <property type="term" value="P:protein transport"/>
    <property type="evidence" value="ECO:0007669"/>
    <property type="project" value="UniProtKB-KW"/>
</dbReference>
<dbReference type="InterPro" id="IPR051472">
    <property type="entry name" value="T3SS_Stator/FliH"/>
</dbReference>
<gene>
    <name evidence="3" type="ORF">HZF05_08830</name>
</gene>
<dbReference type="RefSeq" id="WP_160365711.1">
    <property type="nucleotide sequence ID" value="NZ_JACEIB010000006.1"/>
</dbReference>
<dbReference type="AlphaFoldDB" id="A0A838L4W3"/>
<evidence type="ECO:0000313" key="4">
    <source>
        <dbReference type="Proteomes" id="UP000570166"/>
    </source>
</evidence>
<evidence type="ECO:0000256" key="1">
    <source>
        <dbReference type="ARBA" id="ARBA00022448"/>
    </source>
</evidence>
<dbReference type="Proteomes" id="UP000570166">
    <property type="component" value="Unassembled WGS sequence"/>
</dbReference>
<organism evidence="3 4">
    <name type="scientific">Sphingomonas chungangi</name>
    <dbReference type="NCBI Taxonomy" id="2683589"/>
    <lineage>
        <taxon>Bacteria</taxon>
        <taxon>Pseudomonadati</taxon>
        <taxon>Pseudomonadota</taxon>
        <taxon>Alphaproteobacteria</taxon>
        <taxon>Sphingomonadales</taxon>
        <taxon>Sphingomonadaceae</taxon>
        <taxon>Sphingomonas</taxon>
    </lineage>
</organism>
<keyword evidence="4" id="KW-1185">Reference proteome</keyword>
<reference evidence="3 4" key="1">
    <citation type="submission" date="2020-07" db="EMBL/GenBank/DDBJ databases">
        <authorList>
            <person name="Sun Q."/>
        </authorList>
    </citation>
    <scope>NUCLEOTIDE SEQUENCE [LARGE SCALE GENOMIC DNA]</scope>
    <source>
        <strain evidence="3 4">CGMCC 1.13654</strain>
    </source>
</reference>
<keyword evidence="1" id="KW-0813">Transport</keyword>
<comment type="caution">
    <text evidence="3">The sequence shown here is derived from an EMBL/GenBank/DDBJ whole genome shotgun (WGS) entry which is preliminary data.</text>
</comment>
<evidence type="ECO:0000313" key="3">
    <source>
        <dbReference type="EMBL" id="MBA2934204.1"/>
    </source>
</evidence>